<protein>
    <submittedName>
        <fullName evidence="2">Uncharacterized protein</fullName>
    </submittedName>
</protein>
<sequence>MGLAQVVSFRLQQTLVDEQQRGNGQLASPQSSLLNGSVQSAVATNSAALLAAAVQQQQQQQSQMQHLLQLSGAAGLGNHLQNAYLQQQQLQLNDLVRGQLTALQERLQLNLVHQGQLVQQLQQCRDKKLIASLQVQIQQLSFEQQQLLQQIQVQQRHCLLQQPTVTTSSVSDAIDTQKIWETLLLSGAGGLGANNLLSGLHPSAAFLVAQTAQMGRPPLTDLTLSNLGFG</sequence>
<proteinExistence type="predicted"/>
<organism evidence="1 2">
    <name type="scientific">Plectus sambesii</name>
    <dbReference type="NCBI Taxonomy" id="2011161"/>
    <lineage>
        <taxon>Eukaryota</taxon>
        <taxon>Metazoa</taxon>
        <taxon>Ecdysozoa</taxon>
        <taxon>Nematoda</taxon>
        <taxon>Chromadorea</taxon>
        <taxon>Plectida</taxon>
        <taxon>Plectina</taxon>
        <taxon>Plectoidea</taxon>
        <taxon>Plectidae</taxon>
        <taxon>Plectus</taxon>
    </lineage>
</organism>
<dbReference type="Proteomes" id="UP000887566">
    <property type="component" value="Unplaced"/>
</dbReference>
<dbReference type="WBParaSite" id="PSAMB.scaffold12603size2681.g34966.t1">
    <property type="protein sequence ID" value="PSAMB.scaffold12603size2681.g34966.t1"/>
    <property type="gene ID" value="PSAMB.scaffold12603size2681.g34966"/>
</dbReference>
<evidence type="ECO:0000313" key="2">
    <source>
        <dbReference type="WBParaSite" id="PSAMB.scaffold12603size2681.g34966.t1"/>
    </source>
</evidence>
<evidence type="ECO:0000313" key="1">
    <source>
        <dbReference type="Proteomes" id="UP000887566"/>
    </source>
</evidence>
<keyword evidence="1" id="KW-1185">Reference proteome</keyword>
<dbReference type="AlphaFoldDB" id="A0A914UW20"/>
<name>A0A914UW20_9BILA</name>
<accession>A0A914UW20</accession>
<reference evidence="2" key="1">
    <citation type="submission" date="2022-11" db="UniProtKB">
        <authorList>
            <consortium name="WormBaseParasite"/>
        </authorList>
    </citation>
    <scope>IDENTIFICATION</scope>
</reference>